<keyword evidence="2" id="KW-1185">Reference proteome</keyword>
<reference evidence="2" key="1">
    <citation type="journal article" date="2017" name="Genome Biol.">
        <title>Comparative genomics reveals high biological diversity and specific adaptations in the industrially and medically important fungal genus Aspergillus.</title>
        <authorList>
            <person name="de Vries R.P."/>
            <person name="Riley R."/>
            <person name="Wiebenga A."/>
            <person name="Aguilar-Osorio G."/>
            <person name="Amillis S."/>
            <person name="Uchima C.A."/>
            <person name="Anderluh G."/>
            <person name="Asadollahi M."/>
            <person name="Askin M."/>
            <person name="Barry K."/>
            <person name="Battaglia E."/>
            <person name="Bayram O."/>
            <person name="Benocci T."/>
            <person name="Braus-Stromeyer S.A."/>
            <person name="Caldana C."/>
            <person name="Canovas D."/>
            <person name="Cerqueira G.C."/>
            <person name="Chen F."/>
            <person name="Chen W."/>
            <person name="Choi C."/>
            <person name="Clum A."/>
            <person name="Dos Santos R.A."/>
            <person name="Damasio A.R."/>
            <person name="Diallinas G."/>
            <person name="Emri T."/>
            <person name="Fekete E."/>
            <person name="Flipphi M."/>
            <person name="Freyberg S."/>
            <person name="Gallo A."/>
            <person name="Gournas C."/>
            <person name="Habgood R."/>
            <person name="Hainaut M."/>
            <person name="Harispe M.L."/>
            <person name="Henrissat B."/>
            <person name="Hilden K.S."/>
            <person name="Hope R."/>
            <person name="Hossain A."/>
            <person name="Karabika E."/>
            <person name="Karaffa L."/>
            <person name="Karanyi Z."/>
            <person name="Krasevec N."/>
            <person name="Kuo A."/>
            <person name="Kusch H."/>
            <person name="LaButti K."/>
            <person name="Lagendijk E.L."/>
            <person name="Lapidus A."/>
            <person name="Levasseur A."/>
            <person name="Lindquist E."/>
            <person name="Lipzen A."/>
            <person name="Logrieco A.F."/>
            <person name="MacCabe A."/>
            <person name="Maekelae M.R."/>
            <person name="Malavazi I."/>
            <person name="Melin P."/>
            <person name="Meyer V."/>
            <person name="Mielnichuk N."/>
            <person name="Miskei M."/>
            <person name="Molnar A.P."/>
            <person name="Mule G."/>
            <person name="Ngan C.Y."/>
            <person name="Orejas M."/>
            <person name="Orosz E."/>
            <person name="Ouedraogo J.P."/>
            <person name="Overkamp K.M."/>
            <person name="Park H.-S."/>
            <person name="Perrone G."/>
            <person name="Piumi F."/>
            <person name="Punt P.J."/>
            <person name="Ram A.F."/>
            <person name="Ramon A."/>
            <person name="Rauscher S."/>
            <person name="Record E."/>
            <person name="Riano-Pachon D.M."/>
            <person name="Robert V."/>
            <person name="Roehrig J."/>
            <person name="Ruller R."/>
            <person name="Salamov A."/>
            <person name="Salih N.S."/>
            <person name="Samson R.A."/>
            <person name="Sandor E."/>
            <person name="Sanguinetti M."/>
            <person name="Schuetze T."/>
            <person name="Sepcic K."/>
            <person name="Shelest E."/>
            <person name="Sherlock G."/>
            <person name="Sophianopoulou V."/>
            <person name="Squina F.M."/>
            <person name="Sun H."/>
            <person name="Susca A."/>
            <person name="Todd R.B."/>
            <person name="Tsang A."/>
            <person name="Unkles S.E."/>
            <person name="van de Wiele N."/>
            <person name="van Rossen-Uffink D."/>
            <person name="Oliveira J.V."/>
            <person name="Vesth T.C."/>
            <person name="Visser J."/>
            <person name="Yu J.-H."/>
            <person name="Zhou M."/>
            <person name="Andersen M.R."/>
            <person name="Archer D.B."/>
            <person name="Baker S.E."/>
            <person name="Benoit I."/>
            <person name="Brakhage A.A."/>
            <person name="Braus G.H."/>
            <person name="Fischer R."/>
            <person name="Frisvad J.C."/>
            <person name="Goldman G.H."/>
            <person name="Houbraken J."/>
            <person name="Oakley B."/>
            <person name="Pocsi I."/>
            <person name="Scazzocchio C."/>
            <person name="Seiboth B."/>
            <person name="vanKuyk P.A."/>
            <person name="Wortman J."/>
            <person name="Dyer P.S."/>
            <person name="Grigoriev I.V."/>
        </authorList>
    </citation>
    <scope>NUCLEOTIDE SEQUENCE [LARGE SCALE GENOMIC DNA]</scope>
    <source>
        <strain evidence="2">CBS 516.65</strain>
    </source>
</reference>
<dbReference type="RefSeq" id="XP_022402918.1">
    <property type="nucleotide sequence ID" value="XM_022543380.1"/>
</dbReference>
<accession>A0A1L9VQQ5</accession>
<sequence length="182" mass="21004">MSEREHFSHTCPLCLDMVDATQPTCYRVLPLDAEYAGIVNEMPQWRPKVTFSLENTSVGNSIFRQLNYPNGRSAWFLHTRCLDLVRGIAMPELYFLIRLVEATFFLEACEPASQHGAFYSAQEFPTSKPKRVRFVECTIPVIGHRYPRLQFEVNKKWEPPIDYAPGQFDSRVSIVDNVVGIW</sequence>
<organism evidence="1 2">
    <name type="scientific">Aspergillus glaucus CBS 516.65</name>
    <dbReference type="NCBI Taxonomy" id="1160497"/>
    <lineage>
        <taxon>Eukaryota</taxon>
        <taxon>Fungi</taxon>
        <taxon>Dikarya</taxon>
        <taxon>Ascomycota</taxon>
        <taxon>Pezizomycotina</taxon>
        <taxon>Eurotiomycetes</taxon>
        <taxon>Eurotiomycetidae</taxon>
        <taxon>Eurotiales</taxon>
        <taxon>Aspergillaceae</taxon>
        <taxon>Aspergillus</taxon>
        <taxon>Aspergillus subgen. Aspergillus</taxon>
    </lineage>
</organism>
<name>A0A1L9VQQ5_ASPGL</name>
<dbReference type="EMBL" id="KV878893">
    <property type="protein sequence ID" value="OJJ86224.1"/>
    <property type="molecule type" value="Genomic_DNA"/>
</dbReference>
<proteinExistence type="predicted"/>
<dbReference type="VEuPathDB" id="FungiDB:ASPGLDRAFT_24356"/>
<gene>
    <name evidence="1" type="ORF">ASPGLDRAFT_24356</name>
</gene>
<evidence type="ECO:0000313" key="1">
    <source>
        <dbReference type="EMBL" id="OJJ86224.1"/>
    </source>
</evidence>
<evidence type="ECO:0000313" key="2">
    <source>
        <dbReference type="Proteomes" id="UP000184300"/>
    </source>
</evidence>
<dbReference type="AlphaFoldDB" id="A0A1L9VQQ5"/>
<protein>
    <submittedName>
        <fullName evidence="1">Uncharacterized protein</fullName>
    </submittedName>
</protein>
<dbReference type="GeneID" id="34459641"/>
<dbReference type="Proteomes" id="UP000184300">
    <property type="component" value="Unassembled WGS sequence"/>
</dbReference>